<sequence>MKPAVGTNLLSRLDGIIWGGQGASLSLWQARGIRVVRTLLLLIRDVVDGQLTLRAMSLVYTTLLSIVPLLALSFSVLKAFGVHNQIQPMLLNFLEPLGEKGEEVATSITTFIQNMNVGVLGALGLALLLYTAISLMQKIEESLNYIWHIQRPRSLADRFSRYLSVLMVGPILVFAALGITATVMNVETVRGLLAIEMLGQLVQTISRLTPYLLVIAAFTFVYMFIPNARVRLLPALIGGAAGGIAWQTAGWGFAAFVATSNQYAAIYSSLAILILFMIWLYLSWLILLFGASVAFYAQHPEYLYAGAGEPRLSNRMRERLALSTMALVTGRFVAGERTPSLTECIRLLGMPRHVLQTVVDALESEKLLLQSSDDPPLYLPGRDPALISVTQVLETVRSAGEERFLSPVDLPAAPAVDAVFERMRLALDTAVGGISLRDLAAQRSAAMPPMPPAAPAAREVLPGADGRSPP</sequence>
<evidence type="ECO:0000256" key="5">
    <source>
        <dbReference type="ARBA" id="ARBA00023136"/>
    </source>
</evidence>
<reference evidence="8" key="1">
    <citation type="submission" date="2014-02" db="EMBL/GenBank/DDBJ databases">
        <title>Expanding our view of genomic diversity in Candidatus Accumulibacter clades.</title>
        <authorList>
            <person name="Skennerton C.T."/>
            <person name="Barr J.J."/>
            <person name="Slater F.R."/>
            <person name="Bond P.L."/>
            <person name="Tyson G.W."/>
        </authorList>
    </citation>
    <scope>NUCLEOTIDE SEQUENCE [LARGE SCALE GENOMIC DNA]</scope>
</reference>
<dbReference type="InterPro" id="IPR017039">
    <property type="entry name" value="Virul_fac_BrkB"/>
</dbReference>
<evidence type="ECO:0000256" key="7">
    <source>
        <dbReference type="SAM" id="Phobius"/>
    </source>
</evidence>
<dbReference type="AlphaFoldDB" id="A0A011PNX8"/>
<keyword evidence="4 7" id="KW-1133">Transmembrane helix</keyword>
<keyword evidence="2" id="KW-1003">Cell membrane</keyword>
<feature type="transmembrane region" description="Helical" evidence="7">
    <location>
        <begin position="232"/>
        <end position="258"/>
    </location>
</feature>
<feature type="transmembrane region" description="Helical" evidence="7">
    <location>
        <begin position="162"/>
        <end position="184"/>
    </location>
</feature>
<feature type="transmembrane region" description="Helical" evidence="7">
    <location>
        <begin position="264"/>
        <end position="297"/>
    </location>
</feature>
<dbReference type="PANTHER" id="PTHR30213:SF0">
    <property type="entry name" value="UPF0761 MEMBRANE PROTEIN YIHY"/>
    <property type="match status" value="1"/>
</dbReference>
<proteinExistence type="predicted"/>
<feature type="transmembrane region" description="Helical" evidence="7">
    <location>
        <begin position="58"/>
        <end position="80"/>
    </location>
</feature>
<dbReference type="PANTHER" id="PTHR30213">
    <property type="entry name" value="INNER MEMBRANE PROTEIN YHJD"/>
    <property type="match status" value="1"/>
</dbReference>
<dbReference type="PATRIC" id="fig|1454004.3.peg.1737"/>
<dbReference type="Proteomes" id="UP000022141">
    <property type="component" value="Unassembled WGS sequence"/>
</dbReference>
<evidence type="ECO:0000313" key="8">
    <source>
        <dbReference type="EMBL" id="EXI89176.1"/>
    </source>
</evidence>
<dbReference type="STRING" id="1454004.AW11_01686"/>
<protein>
    <submittedName>
        <fullName evidence="8">Uncharacterized protein</fullName>
    </submittedName>
</protein>
<dbReference type="eggNOG" id="COG1295">
    <property type="taxonomic scope" value="Bacteria"/>
</dbReference>
<dbReference type="EMBL" id="JEMY01000018">
    <property type="protein sequence ID" value="EXI89176.1"/>
    <property type="molecule type" value="Genomic_DNA"/>
</dbReference>
<keyword evidence="5 7" id="KW-0472">Membrane</keyword>
<comment type="caution">
    <text evidence="8">The sequence shown here is derived from an EMBL/GenBank/DDBJ whole genome shotgun (WGS) entry which is preliminary data.</text>
</comment>
<feature type="transmembrane region" description="Helical" evidence="7">
    <location>
        <begin position="117"/>
        <end position="136"/>
    </location>
</feature>
<dbReference type="eggNOG" id="COG1959">
    <property type="taxonomic scope" value="Bacteria"/>
</dbReference>
<dbReference type="InterPro" id="IPR036388">
    <property type="entry name" value="WH-like_DNA-bd_sf"/>
</dbReference>
<evidence type="ECO:0000256" key="2">
    <source>
        <dbReference type="ARBA" id="ARBA00022475"/>
    </source>
</evidence>
<accession>A0A011PNX8</accession>
<dbReference type="NCBIfam" id="TIGR00765">
    <property type="entry name" value="yihY_not_rbn"/>
    <property type="match status" value="1"/>
</dbReference>
<evidence type="ECO:0000256" key="4">
    <source>
        <dbReference type="ARBA" id="ARBA00022989"/>
    </source>
</evidence>
<evidence type="ECO:0000313" key="9">
    <source>
        <dbReference type="Proteomes" id="UP000022141"/>
    </source>
</evidence>
<gene>
    <name evidence="8" type="ORF">AW11_01686</name>
</gene>
<dbReference type="Pfam" id="PF03631">
    <property type="entry name" value="Virul_fac_BrkB"/>
    <property type="match status" value="1"/>
</dbReference>
<name>A0A011PNX8_ACCRE</name>
<evidence type="ECO:0000256" key="3">
    <source>
        <dbReference type="ARBA" id="ARBA00022692"/>
    </source>
</evidence>
<evidence type="ECO:0000256" key="1">
    <source>
        <dbReference type="ARBA" id="ARBA00004651"/>
    </source>
</evidence>
<keyword evidence="3 7" id="KW-0812">Transmembrane</keyword>
<dbReference type="Gene3D" id="1.10.10.10">
    <property type="entry name" value="Winged helix-like DNA-binding domain superfamily/Winged helix DNA-binding domain"/>
    <property type="match status" value="1"/>
</dbReference>
<feature type="region of interest" description="Disordered" evidence="6">
    <location>
        <begin position="445"/>
        <end position="470"/>
    </location>
</feature>
<feature type="transmembrane region" description="Helical" evidence="7">
    <location>
        <begin position="204"/>
        <end position="225"/>
    </location>
</feature>
<comment type="subcellular location">
    <subcellularLocation>
        <location evidence="1">Cell membrane</location>
        <topology evidence="1">Multi-pass membrane protein</topology>
    </subcellularLocation>
</comment>
<keyword evidence="9" id="KW-1185">Reference proteome</keyword>
<evidence type="ECO:0000256" key="6">
    <source>
        <dbReference type="SAM" id="MobiDB-lite"/>
    </source>
</evidence>
<dbReference type="GO" id="GO:0005886">
    <property type="term" value="C:plasma membrane"/>
    <property type="evidence" value="ECO:0007669"/>
    <property type="project" value="UniProtKB-SubCell"/>
</dbReference>
<organism evidence="8 9">
    <name type="scientific">Accumulibacter regalis</name>
    <dbReference type="NCBI Taxonomy" id="522306"/>
    <lineage>
        <taxon>Bacteria</taxon>
        <taxon>Pseudomonadati</taxon>
        <taxon>Pseudomonadota</taxon>
        <taxon>Betaproteobacteria</taxon>
        <taxon>Candidatus Accumulibacter</taxon>
    </lineage>
</organism>